<keyword evidence="3" id="KW-1003">Cell membrane</keyword>
<dbReference type="Pfam" id="PF07681">
    <property type="entry name" value="DoxX"/>
    <property type="match status" value="1"/>
</dbReference>
<evidence type="ECO:0000256" key="3">
    <source>
        <dbReference type="ARBA" id="ARBA00022475"/>
    </source>
</evidence>
<dbReference type="EMBL" id="AP021936">
    <property type="protein sequence ID" value="BBQ48722.1"/>
    <property type="molecule type" value="Genomic_DNA"/>
</dbReference>
<evidence type="ECO:0000256" key="4">
    <source>
        <dbReference type="ARBA" id="ARBA00022692"/>
    </source>
</evidence>
<evidence type="ECO:0000256" key="1">
    <source>
        <dbReference type="ARBA" id="ARBA00004651"/>
    </source>
</evidence>
<feature type="transmembrane region" description="Helical" evidence="7">
    <location>
        <begin position="84"/>
        <end position="103"/>
    </location>
</feature>
<dbReference type="InterPro" id="IPR032808">
    <property type="entry name" value="DoxX"/>
</dbReference>
<comment type="subcellular location">
    <subcellularLocation>
        <location evidence="1">Cell membrane</location>
        <topology evidence="1">Multi-pass membrane protein</topology>
    </subcellularLocation>
</comment>
<evidence type="ECO:0000313" key="11">
    <source>
        <dbReference type="Proteomes" id="UP000515758"/>
    </source>
</evidence>
<evidence type="ECO:0000256" key="6">
    <source>
        <dbReference type="ARBA" id="ARBA00023136"/>
    </source>
</evidence>
<evidence type="ECO:0000313" key="8">
    <source>
        <dbReference type="EMBL" id="BBQ48722.1"/>
    </source>
</evidence>
<dbReference type="InterPro" id="IPR051907">
    <property type="entry name" value="DoxX-like_oxidoreductase"/>
</dbReference>
<proteinExistence type="inferred from homology"/>
<dbReference type="EMBL" id="SGTH01000001">
    <property type="protein sequence ID" value="RZH32187.1"/>
    <property type="molecule type" value="Genomic_DNA"/>
</dbReference>
<evidence type="ECO:0000313" key="10">
    <source>
        <dbReference type="Proteomes" id="UP000294065"/>
    </source>
</evidence>
<feature type="transmembrane region" description="Helical" evidence="7">
    <location>
        <begin position="59"/>
        <end position="77"/>
    </location>
</feature>
<feature type="transmembrane region" description="Helical" evidence="7">
    <location>
        <begin position="20"/>
        <end position="39"/>
    </location>
</feature>
<reference evidence="8 11" key="2">
    <citation type="submission" date="2019-12" db="EMBL/GenBank/DDBJ databases">
        <title>complete genome sequences of Acinetobacter pittii str. WP2-W18-ESBL-11 isolated from wastewater treatment plant effluent.</title>
        <authorList>
            <person name="Sekizuka T."/>
            <person name="Itokawa K."/>
            <person name="Yatsu K."/>
            <person name="Inamine Y."/>
            <person name="Kuroda M."/>
        </authorList>
    </citation>
    <scope>NUCLEOTIDE SEQUENCE [LARGE SCALE GENOMIC DNA]</scope>
    <source>
        <strain evidence="8 11">WP2-W18-ESBL-11</strain>
    </source>
</reference>
<evidence type="ECO:0000256" key="5">
    <source>
        <dbReference type="ARBA" id="ARBA00022989"/>
    </source>
</evidence>
<dbReference type="AlphaFoldDB" id="A0A1H8WGC2"/>
<dbReference type="PANTHER" id="PTHR33452:SF1">
    <property type="entry name" value="INNER MEMBRANE PROTEIN YPHA-RELATED"/>
    <property type="match status" value="1"/>
</dbReference>
<dbReference type="Proteomes" id="UP000515758">
    <property type="component" value="Chromosome"/>
</dbReference>
<accession>A0A3R9S770</accession>
<evidence type="ECO:0000256" key="7">
    <source>
        <dbReference type="SAM" id="Phobius"/>
    </source>
</evidence>
<dbReference type="GO" id="GO:0005886">
    <property type="term" value="C:plasma membrane"/>
    <property type="evidence" value="ECO:0007669"/>
    <property type="project" value="UniProtKB-SubCell"/>
</dbReference>
<dbReference type="RefSeq" id="WP_017403364.1">
    <property type="nucleotide sequence ID" value="NZ_AP021936.1"/>
</dbReference>
<reference evidence="9 10" key="1">
    <citation type="submission" date="2019-02" db="EMBL/GenBank/DDBJ databases">
        <title>The Batch Genome Submission of Acinetobacter spp. strains.</title>
        <authorList>
            <person name="Qin J."/>
            <person name="Hu Y."/>
            <person name="Ye H."/>
            <person name="Wei L."/>
            <person name="Feng Y."/>
            <person name="Zong Z."/>
        </authorList>
    </citation>
    <scope>NUCLEOTIDE SEQUENCE [LARGE SCALE GENOMIC DNA]</scope>
    <source>
        <strain evidence="9 10">WCHAP100012</strain>
    </source>
</reference>
<sequence>MTRINNAIEKIIQHPKVFGFASLLMRVMISVIFVLSGLGKIFQYSSNAGYMESMGVSSALLPLAILVEFGGGFLVLIGLQTRLAAFLLFGFSLVAAVLFHSGSDMNSQIMFMKNISMAGGLLALVIFGAGGLSVDKKLK</sequence>
<dbReference type="Proteomes" id="UP000294065">
    <property type="component" value="Unassembled WGS sequence"/>
</dbReference>
<gene>
    <name evidence="9" type="ORF">EXD98_02925</name>
    <name evidence="8" type="ORF">WP2W18E11_17200</name>
</gene>
<keyword evidence="4 7" id="KW-0812">Transmembrane</keyword>
<protein>
    <submittedName>
        <fullName evidence="9">DoxX family protein</fullName>
    </submittedName>
    <submittedName>
        <fullName evidence="8">Membrane protein</fullName>
    </submittedName>
</protein>
<feature type="transmembrane region" description="Helical" evidence="7">
    <location>
        <begin position="115"/>
        <end position="134"/>
    </location>
</feature>
<evidence type="ECO:0000256" key="2">
    <source>
        <dbReference type="ARBA" id="ARBA00006679"/>
    </source>
</evidence>
<comment type="similarity">
    <text evidence="2">Belongs to the DoxX family.</text>
</comment>
<dbReference type="PANTHER" id="PTHR33452">
    <property type="entry name" value="OXIDOREDUCTASE CATD-RELATED"/>
    <property type="match status" value="1"/>
</dbReference>
<accession>A0A1H8WGC2</accession>
<organism evidence="8 11">
    <name type="scientific">Acinetobacter pittii</name>
    <name type="common">Acinetobacter genomosp. 3</name>
    <dbReference type="NCBI Taxonomy" id="48296"/>
    <lineage>
        <taxon>Bacteria</taxon>
        <taxon>Pseudomonadati</taxon>
        <taxon>Pseudomonadota</taxon>
        <taxon>Gammaproteobacteria</taxon>
        <taxon>Moraxellales</taxon>
        <taxon>Moraxellaceae</taxon>
        <taxon>Acinetobacter</taxon>
        <taxon>Acinetobacter calcoaceticus/baumannii complex</taxon>
    </lineage>
</organism>
<evidence type="ECO:0000313" key="9">
    <source>
        <dbReference type="EMBL" id="RZH32187.1"/>
    </source>
</evidence>
<keyword evidence="5 7" id="KW-1133">Transmembrane helix</keyword>
<keyword evidence="6 7" id="KW-0472">Membrane</keyword>
<name>A0A1H8WGC2_ACIPI</name>